<evidence type="ECO:0000256" key="11">
    <source>
        <dbReference type="RuleBase" id="RU079119"/>
    </source>
</evidence>
<dbReference type="InterPro" id="IPR039859">
    <property type="entry name" value="PFA4/ZDH16/20/ERF2-like"/>
</dbReference>
<dbReference type="Pfam" id="PF01529">
    <property type="entry name" value="DHHC"/>
    <property type="match status" value="1"/>
</dbReference>
<evidence type="ECO:0000256" key="3">
    <source>
        <dbReference type="ARBA" id="ARBA00022692"/>
    </source>
</evidence>
<evidence type="ECO:0000259" key="13">
    <source>
        <dbReference type="Pfam" id="PF01529"/>
    </source>
</evidence>
<keyword evidence="3 11" id="KW-0812">Transmembrane</keyword>
<feature type="transmembrane region" description="Helical" evidence="11">
    <location>
        <begin position="141"/>
        <end position="166"/>
    </location>
</feature>
<dbReference type="OMA" id="YVTMFLI"/>
<keyword evidence="5 11" id="KW-0472">Membrane</keyword>
<dbReference type="PROSITE" id="PS50216">
    <property type="entry name" value="DHHC"/>
    <property type="match status" value="1"/>
</dbReference>
<feature type="compositionally biased region" description="Polar residues" evidence="12">
    <location>
        <begin position="1"/>
        <end position="12"/>
    </location>
</feature>
<keyword evidence="6" id="KW-0564">Palmitate</keyword>
<evidence type="ECO:0000256" key="8">
    <source>
        <dbReference type="ARBA" id="ARBA00023315"/>
    </source>
</evidence>
<evidence type="ECO:0000313" key="15">
    <source>
        <dbReference type="Proteomes" id="UP000242180"/>
    </source>
</evidence>
<comment type="caution">
    <text evidence="14">The sequence shown here is derived from an EMBL/GenBank/DDBJ whole genome shotgun (WGS) entry which is preliminary data.</text>
</comment>
<keyword evidence="4 11" id="KW-1133">Transmembrane helix</keyword>
<evidence type="ECO:0000313" key="14">
    <source>
        <dbReference type="EMBL" id="ORY96844.1"/>
    </source>
</evidence>
<name>A0A1X2HDF4_SYNRA</name>
<protein>
    <recommendedName>
        <fullName evidence="11">Palmitoyltransferase</fullName>
        <ecNumber evidence="11">2.3.1.225</ecNumber>
    </recommendedName>
</protein>
<dbReference type="GO" id="GO:0019706">
    <property type="term" value="F:protein-cysteine S-palmitoyltransferase activity"/>
    <property type="evidence" value="ECO:0007669"/>
    <property type="project" value="UniProtKB-EC"/>
</dbReference>
<dbReference type="OrthoDB" id="9909019at2759"/>
<dbReference type="AlphaFoldDB" id="A0A1X2HDF4"/>
<feature type="compositionally biased region" description="Low complexity" evidence="12">
    <location>
        <begin position="53"/>
        <end position="64"/>
    </location>
</feature>
<evidence type="ECO:0000256" key="7">
    <source>
        <dbReference type="ARBA" id="ARBA00023288"/>
    </source>
</evidence>
<feature type="region of interest" description="Disordered" evidence="12">
    <location>
        <begin position="1"/>
        <end position="109"/>
    </location>
</feature>
<evidence type="ECO:0000256" key="4">
    <source>
        <dbReference type="ARBA" id="ARBA00022989"/>
    </source>
</evidence>
<dbReference type="GO" id="GO:0005794">
    <property type="term" value="C:Golgi apparatus"/>
    <property type="evidence" value="ECO:0007669"/>
    <property type="project" value="TreeGrafter"/>
</dbReference>
<feature type="compositionally biased region" description="Pro residues" evidence="12">
    <location>
        <begin position="92"/>
        <end position="104"/>
    </location>
</feature>
<feature type="transmembrane region" description="Helical" evidence="11">
    <location>
        <begin position="291"/>
        <end position="314"/>
    </location>
</feature>
<dbReference type="PANTHER" id="PTHR22883">
    <property type="entry name" value="ZINC FINGER DHHC DOMAIN CONTAINING PROTEIN"/>
    <property type="match status" value="1"/>
</dbReference>
<comment type="subcellular location">
    <subcellularLocation>
        <location evidence="1">Endomembrane system</location>
        <topology evidence="1">Multi-pass membrane protein</topology>
    </subcellularLocation>
</comment>
<keyword evidence="7" id="KW-0449">Lipoprotein</keyword>
<dbReference type="STRING" id="13706.A0A1X2HDF4"/>
<evidence type="ECO:0000256" key="5">
    <source>
        <dbReference type="ARBA" id="ARBA00023136"/>
    </source>
</evidence>
<keyword evidence="2 11" id="KW-0808">Transferase</keyword>
<sequence length="427" mass="48874">MALPTMTTSPSDRPSFPRAFFPLESHTTGDSVGDSFENLDLGSSKLPPPAPPHNHNNYYYNNNYTQPSASPHLQAQQQRENEYGQRATVTPPARPLQPPPPRPPSNFNRRLRTTQTRNYKLFPGNNRFFCGGRLVTSRAYWAFLLALLVLIAPSVLFAVFVCPWLWYRVHPAVPVIFGYLFTLALVSMLKTSWTDPGIIPRNLDMYAAQQRVSGSGFCFSYESISDQQNIPAPRDVIVKGDEVRLKYCDTCMVYRPPRASHCRQCNNCVENEDHHCIWLNNCVGKRNYRSFFIFIVCAVIMCFYVICFGLVHLVRLYLESPGRSFHHVLSQAPVSLLLVILSFLLVIPVGGLTGYHCFLIMRGVTTHEQLRASMAMRPFEQHPFDRGNPFSNMFYVLCRPQPKSYLARRKYAQEWYDVTEDPSSRPQ</sequence>
<comment type="similarity">
    <text evidence="9">Belongs to the DHHC palmitoyltransferase family. ERF2/ZDHHC9 subfamily.</text>
</comment>
<feature type="domain" description="Palmitoyltransferase DHHC" evidence="13">
    <location>
        <begin position="244"/>
        <end position="371"/>
    </location>
</feature>
<dbReference type="EMBL" id="MCGN01000005">
    <property type="protein sequence ID" value="ORY96844.1"/>
    <property type="molecule type" value="Genomic_DNA"/>
</dbReference>
<dbReference type="InterPro" id="IPR001594">
    <property type="entry name" value="Palmitoyltrfase_DHHC"/>
</dbReference>
<feature type="transmembrane region" description="Helical" evidence="11">
    <location>
        <begin position="334"/>
        <end position="361"/>
    </location>
</feature>
<evidence type="ECO:0000256" key="2">
    <source>
        <dbReference type="ARBA" id="ARBA00022679"/>
    </source>
</evidence>
<evidence type="ECO:0000256" key="1">
    <source>
        <dbReference type="ARBA" id="ARBA00004127"/>
    </source>
</evidence>
<comment type="catalytic activity">
    <reaction evidence="10 11">
        <text>L-cysteinyl-[protein] + hexadecanoyl-CoA = S-hexadecanoyl-L-cysteinyl-[protein] + CoA</text>
        <dbReference type="Rhea" id="RHEA:36683"/>
        <dbReference type="Rhea" id="RHEA-COMP:10131"/>
        <dbReference type="Rhea" id="RHEA-COMP:11032"/>
        <dbReference type="ChEBI" id="CHEBI:29950"/>
        <dbReference type="ChEBI" id="CHEBI:57287"/>
        <dbReference type="ChEBI" id="CHEBI:57379"/>
        <dbReference type="ChEBI" id="CHEBI:74151"/>
        <dbReference type="EC" id="2.3.1.225"/>
    </reaction>
</comment>
<dbReference type="FunCoup" id="A0A1X2HDF4">
    <property type="interactions" value="261"/>
</dbReference>
<dbReference type="Proteomes" id="UP000242180">
    <property type="component" value="Unassembled WGS sequence"/>
</dbReference>
<dbReference type="InParanoid" id="A0A1X2HDF4"/>
<keyword evidence="15" id="KW-1185">Reference proteome</keyword>
<evidence type="ECO:0000256" key="6">
    <source>
        <dbReference type="ARBA" id="ARBA00023139"/>
    </source>
</evidence>
<accession>A0A1X2HDF4</accession>
<organism evidence="14 15">
    <name type="scientific">Syncephalastrum racemosum</name>
    <name type="common">Filamentous fungus</name>
    <dbReference type="NCBI Taxonomy" id="13706"/>
    <lineage>
        <taxon>Eukaryota</taxon>
        <taxon>Fungi</taxon>
        <taxon>Fungi incertae sedis</taxon>
        <taxon>Mucoromycota</taxon>
        <taxon>Mucoromycotina</taxon>
        <taxon>Mucoromycetes</taxon>
        <taxon>Mucorales</taxon>
        <taxon>Syncephalastraceae</taxon>
        <taxon>Syncephalastrum</taxon>
    </lineage>
</organism>
<gene>
    <name evidence="14" type="ORF">BCR43DRAFT_290210</name>
</gene>
<evidence type="ECO:0000256" key="12">
    <source>
        <dbReference type="SAM" id="MobiDB-lite"/>
    </source>
</evidence>
<dbReference type="PANTHER" id="PTHR22883:SF43">
    <property type="entry name" value="PALMITOYLTRANSFERASE APP"/>
    <property type="match status" value="1"/>
</dbReference>
<evidence type="ECO:0000256" key="10">
    <source>
        <dbReference type="ARBA" id="ARBA00048048"/>
    </source>
</evidence>
<feature type="compositionally biased region" description="Polar residues" evidence="12">
    <location>
        <begin position="65"/>
        <end position="78"/>
    </location>
</feature>
<evidence type="ECO:0000256" key="9">
    <source>
        <dbReference type="ARBA" id="ARBA00023463"/>
    </source>
</evidence>
<dbReference type="EC" id="2.3.1.225" evidence="11"/>
<feature type="transmembrane region" description="Helical" evidence="11">
    <location>
        <begin position="172"/>
        <end position="189"/>
    </location>
</feature>
<proteinExistence type="inferred from homology"/>
<comment type="domain">
    <text evidence="11">The DHHC domain is required for palmitoyltransferase activity.</text>
</comment>
<keyword evidence="8 11" id="KW-0012">Acyltransferase</keyword>
<dbReference type="GO" id="GO:0005783">
    <property type="term" value="C:endoplasmic reticulum"/>
    <property type="evidence" value="ECO:0007669"/>
    <property type="project" value="TreeGrafter"/>
</dbReference>
<dbReference type="GO" id="GO:0006612">
    <property type="term" value="P:protein targeting to membrane"/>
    <property type="evidence" value="ECO:0007669"/>
    <property type="project" value="TreeGrafter"/>
</dbReference>
<reference evidence="14 15" key="1">
    <citation type="submission" date="2016-07" db="EMBL/GenBank/DDBJ databases">
        <title>Pervasive Adenine N6-methylation of Active Genes in Fungi.</title>
        <authorList>
            <consortium name="DOE Joint Genome Institute"/>
            <person name="Mondo S.J."/>
            <person name="Dannebaum R.O."/>
            <person name="Kuo R.C."/>
            <person name="Labutti K."/>
            <person name="Haridas S."/>
            <person name="Kuo A."/>
            <person name="Salamov A."/>
            <person name="Ahrendt S.R."/>
            <person name="Lipzen A."/>
            <person name="Sullivan W."/>
            <person name="Andreopoulos W.B."/>
            <person name="Clum A."/>
            <person name="Lindquist E."/>
            <person name="Daum C."/>
            <person name="Ramamoorthy G.K."/>
            <person name="Gryganskyi A."/>
            <person name="Culley D."/>
            <person name="Magnuson J.K."/>
            <person name="James T.Y."/>
            <person name="O'Malley M.A."/>
            <person name="Stajich J.E."/>
            <person name="Spatafora J.W."/>
            <person name="Visel A."/>
            <person name="Grigoriev I.V."/>
        </authorList>
    </citation>
    <scope>NUCLEOTIDE SEQUENCE [LARGE SCALE GENOMIC DNA]</scope>
    <source>
        <strain evidence="14 15">NRRL 2496</strain>
    </source>
</reference>